<accession>A0A5P2C5M1</accession>
<dbReference type="RefSeq" id="WP_150218877.1">
    <property type="nucleotide sequence ID" value="NZ_CP029192.1"/>
</dbReference>
<dbReference type="OrthoDB" id="4347575at2"/>
<gene>
    <name evidence="1" type="ORF">DEJ48_27285</name>
</gene>
<dbReference type="EMBL" id="CP029192">
    <property type="protein sequence ID" value="QES36611.1"/>
    <property type="molecule type" value="Genomic_DNA"/>
</dbReference>
<proteinExistence type="predicted"/>
<dbReference type="AlphaFoldDB" id="A0A5P2C5M1"/>
<sequence>MTDTPADPAEPLPLPCSPCLRRLVTDTPEPHDCDQMTRVSIARGGELVVGAEQNCPCICPRQMESAALKTVRAQARSSARTD</sequence>
<organism evidence="1 2">
    <name type="scientific">Streptomyces venezuelae</name>
    <dbReference type="NCBI Taxonomy" id="54571"/>
    <lineage>
        <taxon>Bacteria</taxon>
        <taxon>Bacillati</taxon>
        <taxon>Actinomycetota</taxon>
        <taxon>Actinomycetes</taxon>
        <taxon>Kitasatosporales</taxon>
        <taxon>Streptomycetaceae</taxon>
        <taxon>Streptomyces</taxon>
    </lineage>
</organism>
<name>A0A5P2C5M1_STRVZ</name>
<evidence type="ECO:0000313" key="2">
    <source>
        <dbReference type="Proteomes" id="UP000322927"/>
    </source>
</evidence>
<evidence type="ECO:0000313" key="1">
    <source>
        <dbReference type="EMBL" id="QES36611.1"/>
    </source>
</evidence>
<reference evidence="1 2" key="1">
    <citation type="submission" date="2018-05" db="EMBL/GenBank/DDBJ databases">
        <title>Streptomyces venezuelae.</title>
        <authorList>
            <person name="Kim W."/>
            <person name="Lee N."/>
            <person name="Cho B.-K."/>
        </authorList>
    </citation>
    <scope>NUCLEOTIDE SEQUENCE [LARGE SCALE GENOMIC DNA]</scope>
    <source>
        <strain evidence="1 2">ATCC 14584</strain>
    </source>
</reference>
<dbReference type="Proteomes" id="UP000322927">
    <property type="component" value="Chromosome"/>
</dbReference>
<protein>
    <submittedName>
        <fullName evidence="1">Uncharacterized protein</fullName>
    </submittedName>
</protein>